<sequence length="146" mass="15028">MVVRITWLPSEDVPAATLVRLVGELTGSTDGVSIVRACRGCGSDRHGKPQVVVPPGSPGVHLSLSRSGGRTVVAVTDAGPVGVDLERLHADTSDDLVAWVRAESLVKATGHGLTIDPTTLDVPHRTLDLDAPDGFVAAVTVLTGPA</sequence>
<comment type="caution">
    <text evidence="1">The sequence shown here is derived from an EMBL/GenBank/DDBJ whole genome shotgun (WGS) entry which is preliminary data.</text>
</comment>
<proteinExistence type="predicted"/>
<dbReference type="InterPro" id="IPR037143">
    <property type="entry name" value="4-PPantetheinyl_Trfase_dom_sf"/>
</dbReference>
<evidence type="ECO:0000313" key="2">
    <source>
        <dbReference type="Proteomes" id="UP000265581"/>
    </source>
</evidence>
<dbReference type="GO" id="GO:0000287">
    <property type="term" value="F:magnesium ion binding"/>
    <property type="evidence" value="ECO:0007669"/>
    <property type="project" value="InterPro"/>
</dbReference>
<dbReference type="EMBL" id="QUBR01000002">
    <property type="protein sequence ID" value="REK70600.1"/>
    <property type="molecule type" value="Genomic_DNA"/>
</dbReference>
<dbReference type="GO" id="GO:0008897">
    <property type="term" value="F:holo-[acyl-carrier-protein] synthase activity"/>
    <property type="evidence" value="ECO:0007669"/>
    <property type="project" value="InterPro"/>
</dbReference>
<accession>A0A371P4Z5</accession>
<name>A0A371P4Z5_9ACTN</name>
<keyword evidence="2" id="KW-1185">Reference proteome</keyword>
<dbReference type="AlphaFoldDB" id="A0A371P4Z5"/>
<gene>
    <name evidence="1" type="ORF">DX116_15890</name>
</gene>
<organism evidence="1 2">
    <name type="scientific">Aeromicrobium endophyticum</name>
    <dbReference type="NCBI Taxonomy" id="2292704"/>
    <lineage>
        <taxon>Bacteria</taxon>
        <taxon>Bacillati</taxon>
        <taxon>Actinomycetota</taxon>
        <taxon>Actinomycetes</taxon>
        <taxon>Propionibacteriales</taxon>
        <taxon>Nocardioidaceae</taxon>
        <taxon>Aeromicrobium</taxon>
    </lineage>
</organism>
<protein>
    <submittedName>
        <fullName evidence="1">Uncharacterized protein</fullName>
    </submittedName>
</protein>
<dbReference type="Gene3D" id="3.90.470.20">
    <property type="entry name" value="4'-phosphopantetheinyl transferase domain"/>
    <property type="match status" value="1"/>
</dbReference>
<evidence type="ECO:0000313" key="1">
    <source>
        <dbReference type="EMBL" id="REK70600.1"/>
    </source>
</evidence>
<dbReference type="Proteomes" id="UP000265581">
    <property type="component" value="Unassembled WGS sequence"/>
</dbReference>
<reference evidence="1 2" key="1">
    <citation type="submission" date="2018-08" db="EMBL/GenBank/DDBJ databases">
        <title>Aeromicrobium sp. M2KJ-4, whole genome shotgun sequence.</title>
        <authorList>
            <person name="Tuo L."/>
        </authorList>
    </citation>
    <scope>NUCLEOTIDE SEQUENCE [LARGE SCALE GENOMIC DNA]</scope>
    <source>
        <strain evidence="1 2">M2KJ-4</strain>
    </source>
</reference>
<dbReference type="SUPFAM" id="SSF56214">
    <property type="entry name" value="4'-phosphopantetheinyl transferase"/>
    <property type="match status" value="2"/>
</dbReference>